<dbReference type="AlphaFoldDB" id="A0A7X9NQT6"/>
<evidence type="ECO:0000313" key="1">
    <source>
        <dbReference type="EMBL" id="NME61852.1"/>
    </source>
</evidence>
<sequence length="86" mass="9331">MAVNVTEKDRTLRQVILWCEREAGLQADVYRGSYGEERVRADAAGDAYARVAAHCRGMLGYGGRMCAADAYDPVTDTESNLEAADG</sequence>
<evidence type="ECO:0000313" key="2">
    <source>
        <dbReference type="Proteomes" id="UP000588369"/>
    </source>
</evidence>
<dbReference type="EMBL" id="JABAGI010000003">
    <property type="protein sequence ID" value="NME61852.1"/>
    <property type="molecule type" value="Genomic_DNA"/>
</dbReference>
<reference evidence="1 2" key="1">
    <citation type="submission" date="2020-04" db="EMBL/GenBank/DDBJ databases">
        <authorList>
            <person name="Hitch T.C.A."/>
            <person name="Wylensek D."/>
            <person name="Clavel T."/>
        </authorList>
    </citation>
    <scope>NUCLEOTIDE SEQUENCE [LARGE SCALE GENOMIC DNA]</scope>
    <source>
        <strain evidence="1 2">BSM-130-P53-3C</strain>
    </source>
</reference>
<name>A0A7X9NQT6_9BIFI</name>
<dbReference type="Proteomes" id="UP000588369">
    <property type="component" value="Unassembled WGS sequence"/>
</dbReference>
<organism evidence="1 2">
    <name type="scientific">Bifidobacterium thermophilum</name>
    <dbReference type="NCBI Taxonomy" id="33905"/>
    <lineage>
        <taxon>Bacteria</taxon>
        <taxon>Bacillati</taxon>
        <taxon>Actinomycetota</taxon>
        <taxon>Actinomycetes</taxon>
        <taxon>Bifidobacteriales</taxon>
        <taxon>Bifidobacteriaceae</taxon>
        <taxon>Bifidobacterium</taxon>
    </lineage>
</organism>
<proteinExistence type="predicted"/>
<gene>
    <name evidence="1" type="ORF">HF844_03410</name>
</gene>
<dbReference type="RefSeq" id="WP_168983953.1">
    <property type="nucleotide sequence ID" value="NZ_JABAGI010000003.1"/>
</dbReference>
<accession>A0A7X9NQT6</accession>
<protein>
    <submittedName>
        <fullName evidence="1">Uncharacterized protein</fullName>
    </submittedName>
</protein>
<comment type="caution">
    <text evidence="1">The sequence shown here is derived from an EMBL/GenBank/DDBJ whole genome shotgun (WGS) entry which is preliminary data.</text>
</comment>